<protein>
    <recommendedName>
        <fullName evidence="2">RWD domain-containing protein</fullName>
    </recommendedName>
</protein>
<dbReference type="Pfam" id="PF16543">
    <property type="entry name" value="DFRP_C"/>
    <property type="match status" value="1"/>
</dbReference>
<feature type="domain" description="RWD" evidence="2">
    <location>
        <begin position="9"/>
        <end position="119"/>
    </location>
</feature>
<dbReference type="OMA" id="QWDEHKK"/>
<dbReference type="InterPro" id="IPR032378">
    <property type="entry name" value="ZC3H15/TMA46_C"/>
</dbReference>
<dbReference type="SUPFAM" id="SSF54495">
    <property type="entry name" value="UBC-like"/>
    <property type="match status" value="1"/>
</dbReference>
<organism evidence="3 4">
    <name type="scientific">Tigriopus californicus</name>
    <name type="common">Marine copepod</name>
    <dbReference type="NCBI Taxonomy" id="6832"/>
    <lineage>
        <taxon>Eukaryota</taxon>
        <taxon>Metazoa</taxon>
        <taxon>Ecdysozoa</taxon>
        <taxon>Arthropoda</taxon>
        <taxon>Crustacea</taxon>
        <taxon>Multicrustacea</taxon>
        <taxon>Hexanauplia</taxon>
        <taxon>Copepoda</taxon>
        <taxon>Harpacticoida</taxon>
        <taxon>Harpacticidae</taxon>
        <taxon>Tigriopus</taxon>
    </lineage>
</organism>
<feature type="region of interest" description="Disordered" evidence="1">
    <location>
        <begin position="219"/>
        <end position="249"/>
    </location>
</feature>
<comment type="caution">
    <text evidence="3">The sequence shown here is derived from an EMBL/GenBank/DDBJ whole genome shotgun (WGS) entry which is preliminary data.</text>
</comment>
<accession>A0A553PF44</accession>
<dbReference type="AlphaFoldDB" id="A0A553PF44"/>
<dbReference type="STRING" id="6832.A0A553PF44"/>
<dbReference type="PROSITE" id="PS50908">
    <property type="entry name" value="RWD"/>
    <property type="match status" value="1"/>
</dbReference>
<dbReference type="InterPro" id="IPR016135">
    <property type="entry name" value="UBQ-conjugating_enzyme/RWD"/>
</dbReference>
<dbReference type="OrthoDB" id="277175at2759"/>
<dbReference type="EMBL" id="VCGU01000004">
    <property type="protein sequence ID" value="TRY76300.1"/>
    <property type="molecule type" value="Genomic_DNA"/>
</dbReference>
<evidence type="ECO:0000313" key="4">
    <source>
        <dbReference type="Proteomes" id="UP000318571"/>
    </source>
</evidence>
<dbReference type="Gene3D" id="3.10.110.10">
    <property type="entry name" value="Ubiquitin Conjugating Enzyme"/>
    <property type="match status" value="1"/>
</dbReference>
<keyword evidence="4" id="KW-1185">Reference proteome</keyword>
<dbReference type="Proteomes" id="UP000318571">
    <property type="component" value="Chromosome 5"/>
</dbReference>
<dbReference type="InterPro" id="IPR040213">
    <property type="entry name" value="GIR2-like"/>
</dbReference>
<evidence type="ECO:0000256" key="1">
    <source>
        <dbReference type="SAM" id="MobiDB-lite"/>
    </source>
</evidence>
<dbReference type="Pfam" id="PF05773">
    <property type="entry name" value="RWD"/>
    <property type="match status" value="1"/>
</dbReference>
<reference evidence="3 4" key="1">
    <citation type="journal article" date="2018" name="Nat. Ecol. Evol.">
        <title>Genomic signatures of mitonuclear coevolution across populations of Tigriopus californicus.</title>
        <authorList>
            <person name="Barreto F.S."/>
            <person name="Watson E.T."/>
            <person name="Lima T.G."/>
            <person name="Willett C.S."/>
            <person name="Edmands S."/>
            <person name="Li W."/>
            <person name="Burton R.S."/>
        </authorList>
    </citation>
    <scope>NUCLEOTIDE SEQUENCE [LARGE SCALE GENOMIC DNA]</scope>
    <source>
        <strain evidence="3 4">San Diego</strain>
    </source>
</reference>
<feature type="compositionally biased region" description="Basic and acidic residues" evidence="1">
    <location>
        <begin position="240"/>
        <end position="249"/>
    </location>
</feature>
<evidence type="ECO:0000313" key="3">
    <source>
        <dbReference type="EMBL" id="TRY76300.1"/>
    </source>
</evidence>
<dbReference type="PANTHER" id="PTHR12292">
    <property type="entry name" value="RWD DOMAIN-CONTAINING PROTEIN"/>
    <property type="match status" value="1"/>
</dbReference>
<evidence type="ECO:0000259" key="2">
    <source>
        <dbReference type="PROSITE" id="PS50908"/>
    </source>
</evidence>
<sequence>MNYQEEQEGEMEALLSIYEGELEVLTSEPRYVFTMPIKTDEYDPDVDESGLFVLLKFSFTPKYPEEAPKIEIEEQSDNLSLDGTDTKFLAHLNEQVEENLGMIMVFTIISAAIEWLGSTWEELKATKEERLKRQKEADEEVERKRLEGTKVTIEVFMRWKTDFDKEMMALKEKDKNEAKNKDKLTGKQLFLRDASLIDSDVKFLEAAGDPVKVDESLFEDFDDLDIDPDDDDDDDEENDPDWRTGEISD</sequence>
<dbReference type="FunFam" id="3.10.110.10:FF:000075">
    <property type="entry name" value="RWD domain-containing protein (Gir2)"/>
    <property type="match status" value="1"/>
</dbReference>
<dbReference type="InterPro" id="IPR006575">
    <property type="entry name" value="RWD_dom"/>
</dbReference>
<name>A0A553PF44_TIGCA</name>
<gene>
    <name evidence="3" type="ORF">TCAL_07319</name>
</gene>
<feature type="compositionally biased region" description="Acidic residues" evidence="1">
    <location>
        <begin position="219"/>
        <end position="239"/>
    </location>
</feature>
<dbReference type="SMART" id="SM00591">
    <property type="entry name" value="RWD"/>
    <property type="match status" value="1"/>
</dbReference>
<proteinExistence type="predicted"/>